<feature type="transmembrane region" description="Helical" evidence="1">
    <location>
        <begin position="100"/>
        <end position="120"/>
    </location>
</feature>
<organism evidence="2 3">
    <name type="scientific">Sellimonas intestinalis</name>
    <dbReference type="NCBI Taxonomy" id="1653434"/>
    <lineage>
        <taxon>Bacteria</taxon>
        <taxon>Bacillati</taxon>
        <taxon>Bacillota</taxon>
        <taxon>Clostridia</taxon>
        <taxon>Lachnospirales</taxon>
        <taxon>Lachnospiraceae</taxon>
        <taxon>Sellimonas</taxon>
    </lineage>
</organism>
<evidence type="ECO:0000313" key="3">
    <source>
        <dbReference type="Proteomes" id="UP000261080"/>
    </source>
</evidence>
<dbReference type="RefSeq" id="WP_024732253.1">
    <property type="nucleotide sequence ID" value="NZ_BAABYU010000001.1"/>
</dbReference>
<dbReference type="OrthoDB" id="1682150at2"/>
<gene>
    <name evidence="2" type="ORF">DW016_09575</name>
</gene>
<dbReference type="AlphaFoldDB" id="A0A3E3K212"/>
<dbReference type="EMBL" id="QVLX01000004">
    <property type="protein sequence ID" value="RGE87164.1"/>
    <property type="molecule type" value="Genomic_DNA"/>
</dbReference>
<sequence length="128" mass="13416">MTIQKAAAAGVCAALIALQFKGGKTEYGIYVSIAAGLLLAAGILGKLDTVLATVREIGSFLQIEGSYLGVLLKMLGITYVAEFASNICKDSGYQTIASQIQLFGKLSVLALGMPVLLTLLRTIEVFLS</sequence>
<keyword evidence="3" id="KW-1185">Reference proteome</keyword>
<dbReference type="InterPro" id="IPR025664">
    <property type="entry name" value="Spore_III_AC/AD"/>
</dbReference>
<dbReference type="Pfam" id="PF06686">
    <property type="entry name" value="SpoIIIAC"/>
    <property type="match status" value="2"/>
</dbReference>
<evidence type="ECO:0000313" key="2">
    <source>
        <dbReference type="EMBL" id="RGE87164.1"/>
    </source>
</evidence>
<feature type="transmembrane region" description="Helical" evidence="1">
    <location>
        <begin position="57"/>
        <end position="80"/>
    </location>
</feature>
<dbReference type="Proteomes" id="UP000261080">
    <property type="component" value="Unassembled WGS sequence"/>
</dbReference>
<proteinExistence type="predicted"/>
<protein>
    <submittedName>
        <fullName evidence="2">Stage III sporulation protein AD</fullName>
    </submittedName>
</protein>
<keyword evidence="1" id="KW-0472">Membrane</keyword>
<evidence type="ECO:0000256" key="1">
    <source>
        <dbReference type="SAM" id="Phobius"/>
    </source>
</evidence>
<keyword evidence="1" id="KW-0812">Transmembrane</keyword>
<dbReference type="GeneID" id="97192346"/>
<feature type="transmembrane region" description="Helical" evidence="1">
    <location>
        <begin position="27"/>
        <end position="45"/>
    </location>
</feature>
<keyword evidence="1" id="KW-1133">Transmembrane helix</keyword>
<reference evidence="2 3" key="1">
    <citation type="submission" date="2018-08" db="EMBL/GenBank/DDBJ databases">
        <title>A genome reference for cultivated species of the human gut microbiota.</title>
        <authorList>
            <person name="Zou Y."/>
            <person name="Xue W."/>
            <person name="Luo G."/>
        </authorList>
    </citation>
    <scope>NUCLEOTIDE SEQUENCE [LARGE SCALE GENOMIC DNA]</scope>
    <source>
        <strain evidence="2 3">AF37-2AT</strain>
    </source>
</reference>
<name>A0A3E3K212_9FIRM</name>
<accession>A0A3E3K212</accession>
<comment type="caution">
    <text evidence="2">The sequence shown here is derived from an EMBL/GenBank/DDBJ whole genome shotgun (WGS) entry which is preliminary data.</text>
</comment>